<dbReference type="GO" id="GO:0051301">
    <property type="term" value="P:cell division"/>
    <property type="evidence" value="ECO:0007669"/>
    <property type="project" value="UniProtKB-KW"/>
</dbReference>
<gene>
    <name evidence="11" type="ORF">Bathy08g04250</name>
</gene>
<dbReference type="InterPro" id="IPR015943">
    <property type="entry name" value="WD40/YVTN_repeat-like_dom_sf"/>
</dbReference>
<dbReference type="KEGG" id="bpg:Bathy08g04250"/>
<comment type="function">
    <text evidence="7">Component of the anaphase promoting complex/cyclosome (APC/C), a cell cycle-regulated E3 ubiquitin-protein ligase complex that controls progression through mitosis and the G1 phase of the cell cycle.</text>
</comment>
<evidence type="ECO:0000256" key="8">
    <source>
        <dbReference type="PROSITE-ProRule" id="PRU00221"/>
    </source>
</evidence>
<evidence type="ECO:0000256" key="7">
    <source>
        <dbReference type="ARBA" id="ARBA00023425"/>
    </source>
</evidence>
<dbReference type="GeneID" id="19014404"/>
<keyword evidence="5" id="KW-0498">Mitosis</keyword>
<dbReference type="PROSITE" id="PS50082">
    <property type="entry name" value="WD_REPEATS_2"/>
    <property type="match status" value="3"/>
</dbReference>
<dbReference type="RefSeq" id="XP_007511434.1">
    <property type="nucleotide sequence ID" value="XM_007511372.1"/>
</dbReference>
<feature type="domain" description="CDC20/Fizzy WD40" evidence="10">
    <location>
        <begin position="145"/>
        <end position="441"/>
    </location>
</feature>
<dbReference type="PANTHER" id="PTHR19918:SF8">
    <property type="entry name" value="FI02843P"/>
    <property type="match status" value="1"/>
</dbReference>
<feature type="compositionally biased region" description="Basic and acidic residues" evidence="9">
    <location>
        <begin position="47"/>
        <end position="56"/>
    </location>
</feature>
<evidence type="ECO:0000313" key="11">
    <source>
        <dbReference type="EMBL" id="CCO17555.1"/>
    </source>
</evidence>
<keyword evidence="2 8" id="KW-0853">WD repeat</keyword>
<keyword evidence="4" id="KW-0677">Repeat</keyword>
<feature type="repeat" description="WD" evidence="8">
    <location>
        <begin position="194"/>
        <end position="235"/>
    </location>
</feature>
<dbReference type="GO" id="GO:0031145">
    <property type="term" value="P:anaphase-promoting complex-dependent catabolic process"/>
    <property type="evidence" value="ECO:0007669"/>
    <property type="project" value="TreeGrafter"/>
</dbReference>
<dbReference type="SMART" id="SM00320">
    <property type="entry name" value="WD40"/>
    <property type="match status" value="7"/>
</dbReference>
<reference evidence="11 12" key="1">
    <citation type="submission" date="2011-10" db="EMBL/GenBank/DDBJ databases">
        <authorList>
            <person name="Genoscope - CEA"/>
        </authorList>
    </citation>
    <scope>NUCLEOTIDE SEQUENCE [LARGE SCALE GENOMIC DNA]</scope>
    <source>
        <strain evidence="11 12">RCC 1105</strain>
    </source>
</reference>
<dbReference type="GO" id="GO:1905786">
    <property type="term" value="P:positive regulation of anaphase-promoting complex-dependent catabolic process"/>
    <property type="evidence" value="ECO:0007669"/>
    <property type="project" value="TreeGrafter"/>
</dbReference>
<dbReference type="InterPro" id="IPR033010">
    <property type="entry name" value="Cdc20/Fizzy"/>
</dbReference>
<dbReference type="GO" id="GO:0010997">
    <property type="term" value="F:anaphase-promoting complex binding"/>
    <property type="evidence" value="ECO:0007669"/>
    <property type="project" value="InterPro"/>
</dbReference>
<evidence type="ECO:0000256" key="4">
    <source>
        <dbReference type="ARBA" id="ARBA00022737"/>
    </source>
</evidence>
<dbReference type="SUPFAM" id="SSF50978">
    <property type="entry name" value="WD40 repeat-like"/>
    <property type="match status" value="1"/>
</dbReference>
<dbReference type="EMBL" id="FO082271">
    <property type="protein sequence ID" value="CCO17555.1"/>
    <property type="molecule type" value="Genomic_DNA"/>
</dbReference>
<keyword evidence="12" id="KW-1185">Reference proteome</keyword>
<dbReference type="InterPro" id="IPR036322">
    <property type="entry name" value="WD40_repeat_dom_sf"/>
</dbReference>
<protein>
    <recommendedName>
        <fullName evidence="10">CDC20/Fizzy WD40 domain-containing protein</fullName>
    </recommendedName>
</protein>
<dbReference type="STRING" id="41875.K8EYI2"/>
<accession>K8EYI2</accession>
<evidence type="ECO:0000313" key="12">
    <source>
        <dbReference type="Proteomes" id="UP000198341"/>
    </source>
</evidence>
<evidence type="ECO:0000256" key="9">
    <source>
        <dbReference type="SAM" id="MobiDB-lite"/>
    </source>
</evidence>
<feature type="repeat" description="WD" evidence="8">
    <location>
        <begin position="410"/>
        <end position="442"/>
    </location>
</feature>
<dbReference type="AlphaFoldDB" id="K8EYI2"/>
<evidence type="ECO:0000256" key="6">
    <source>
        <dbReference type="ARBA" id="ARBA00023306"/>
    </source>
</evidence>
<dbReference type="CDD" id="cd00200">
    <property type="entry name" value="WD40"/>
    <property type="match status" value="1"/>
</dbReference>
<organism evidence="11 12">
    <name type="scientific">Bathycoccus prasinos</name>
    <dbReference type="NCBI Taxonomy" id="41875"/>
    <lineage>
        <taxon>Eukaryota</taxon>
        <taxon>Viridiplantae</taxon>
        <taxon>Chlorophyta</taxon>
        <taxon>Mamiellophyceae</taxon>
        <taxon>Mamiellales</taxon>
        <taxon>Bathycoccaceae</taxon>
        <taxon>Bathycoccus</taxon>
    </lineage>
</organism>
<dbReference type="PANTHER" id="PTHR19918">
    <property type="entry name" value="CELL DIVISION CYCLE 20 CDC20 FIZZY -RELATED"/>
    <property type="match status" value="1"/>
</dbReference>
<dbReference type="Gene3D" id="2.130.10.10">
    <property type="entry name" value="YVTN repeat-like/Quinoprotein amine dehydrogenase"/>
    <property type="match status" value="1"/>
</dbReference>
<dbReference type="PROSITE" id="PS50294">
    <property type="entry name" value="WD_REPEATS_REGION"/>
    <property type="match status" value="3"/>
</dbReference>
<dbReference type="eggNOG" id="KOG0305">
    <property type="taxonomic scope" value="Eukaryota"/>
</dbReference>
<keyword evidence="3" id="KW-0132">Cell division</keyword>
<evidence type="ECO:0000256" key="3">
    <source>
        <dbReference type="ARBA" id="ARBA00022618"/>
    </source>
</evidence>
<evidence type="ECO:0000256" key="1">
    <source>
        <dbReference type="ARBA" id="ARBA00006445"/>
    </source>
</evidence>
<proteinExistence type="inferred from homology"/>
<dbReference type="GO" id="GO:1990757">
    <property type="term" value="F:ubiquitin ligase activator activity"/>
    <property type="evidence" value="ECO:0007669"/>
    <property type="project" value="TreeGrafter"/>
</dbReference>
<comment type="similarity">
    <text evidence="1">Belongs to the WD repeat CDC20/Fizzy family.</text>
</comment>
<dbReference type="Pfam" id="PF24807">
    <property type="entry name" value="WD40_CDC20-Fz"/>
    <property type="match status" value="1"/>
</dbReference>
<name>K8EYI2_9CHLO</name>
<dbReference type="Proteomes" id="UP000198341">
    <property type="component" value="Chromosome 8"/>
</dbReference>
<evidence type="ECO:0000256" key="5">
    <source>
        <dbReference type="ARBA" id="ARBA00022776"/>
    </source>
</evidence>
<feature type="region of interest" description="Disordered" evidence="9">
    <location>
        <begin position="28"/>
        <end position="70"/>
    </location>
</feature>
<sequence>MMQPHHPQTPSRDRFIANRSAIDLDVARYALEGKSSTENSNDDDDENGGRMDDDGKHHHHRSVGIASPSKEAYKKSLASNYSVQNGGENGDHLNSKILAFKSKAPAPPSGMENASREMYSSNHIGVLKGGKKQFRHIPQAPERILDAPELVDDYYLNLIDWSSQNSIAVALGCTVYLWNAGTGAIDQLMQTDVENDEEDYVTSVNWAPDGKHIAVGTNNAEVQIWDASRARKVRTLKGHEARVGALAWNGTQLATGSRDTTVMTHDVRIREHCTNTFTCHSQEVCGLKWSPSGTQLASGGNDNSLHIYDSQSLSNGTYRHKLVAHQAAVKALAWCPWQANVLASGGGTADRCIKFWNANTGAMTNSVDTHSQVCALQWNTHERELLSSHGYSQNQLCLWKYPTMTKIAEFTGHTARVLHMAQSPDGTTVVSAAADETLRFWKCFAENSADSKRVAKDAANAERSVLKRFNFR</sequence>
<evidence type="ECO:0000259" key="10">
    <source>
        <dbReference type="Pfam" id="PF24807"/>
    </source>
</evidence>
<dbReference type="OrthoDB" id="10263272at2759"/>
<dbReference type="InterPro" id="IPR001680">
    <property type="entry name" value="WD40_rpt"/>
</dbReference>
<dbReference type="GO" id="GO:0005680">
    <property type="term" value="C:anaphase-promoting complex"/>
    <property type="evidence" value="ECO:0007669"/>
    <property type="project" value="TreeGrafter"/>
</dbReference>
<feature type="repeat" description="WD" evidence="8">
    <location>
        <begin position="277"/>
        <end position="309"/>
    </location>
</feature>
<keyword evidence="6" id="KW-0131">Cell cycle</keyword>
<evidence type="ECO:0000256" key="2">
    <source>
        <dbReference type="ARBA" id="ARBA00022574"/>
    </source>
</evidence>
<dbReference type="InterPro" id="IPR056150">
    <property type="entry name" value="WD40_CDC20-Fz"/>
</dbReference>